<keyword evidence="1" id="KW-0472">Membrane</keyword>
<dbReference type="OrthoDB" id="5187095at2"/>
<evidence type="ECO:0000313" key="2">
    <source>
        <dbReference type="EMBL" id="SDT37966.1"/>
    </source>
</evidence>
<dbReference type="RefSeq" id="WP_157751654.1">
    <property type="nucleotide sequence ID" value="NZ_BOMJ01000010.1"/>
</dbReference>
<dbReference type="AlphaFoldDB" id="A0A1H1ZXK1"/>
<evidence type="ECO:0000313" key="3">
    <source>
        <dbReference type="Proteomes" id="UP000198688"/>
    </source>
</evidence>
<feature type="transmembrane region" description="Helical" evidence="1">
    <location>
        <begin position="85"/>
        <end position="105"/>
    </location>
</feature>
<keyword evidence="3" id="KW-1185">Reference proteome</keyword>
<protein>
    <submittedName>
        <fullName evidence="2">Uncharacterized protein</fullName>
    </submittedName>
</protein>
<sequence length="292" mass="31201">MAKGMFSAAPVGAVTLVETPVSQWYVKMARLAFICVGLGCGVAVSAVASAFVALWMALGFGVGAGLVLGFVSALVVRAWPVLRVLWWWSLEIAVASLLLAGVSLLARVWPWWLALAAVMVLVAGVLLVGPVRRFVFAWSWCVVDRHRLRLCFAQLVRGSGQGGSRPLQVPLMLWARPTLAGERVWVWLRPGLALEDLDGKTTRIAVACFGASLVRVSRARQNLSALVRVDVTRRDPLTGMVPSPLSALLGGSDTYDELADVPVSPAVPLVGLDLADVPEQPAPEPPRGGGRR</sequence>
<dbReference type="STRING" id="113562.SAMN04489716_3531"/>
<organism evidence="2 3">
    <name type="scientific">Actinoplanes derwentensis</name>
    <dbReference type="NCBI Taxonomy" id="113562"/>
    <lineage>
        <taxon>Bacteria</taxon>
        <taxon>Bacillati</taxon>
        <taxon>Actinomycetota</taxon>
        <taxon>Actinomycetes</taxon>
        <taxon>Micromonosporales</taxon>
        <taxon>Micromonosporaceae</taxon>
        <taxon>Actinoplanes</taxon>
    </lineage>
</organism>
<dbReference type="EMBL" id="LT629758">
    <property type="protein sequence ID" value="SDT37966.1"/>
    <property type="molecule type" value="Genomic_DNA"/>
</dbReference>
<feature type="transmembrane region" description="Helical" evidence="1">
    <location>
        <begin position="111"/>
        <end position="129"/>
    </location>
</feature>
<evidence type="ECO:0000256" key="1">
    <source>
        <dbReference type="SAM" id="Phobius"/>
    </source>
</evidence>
<gene>
    <name evidence="2" type="ORF">SAMN04489716_3531</name>
</gene>
<dbReference type="Proteomes" id="UP000198688">
    <property type="component" value="Chromosome I"/>
</dbReference>
<feature type="transmembrane region" description="Helical" evidence="1">
    <location>
        <begin position="31"/>
        <end position="52"/>
    </location>
</feature>
<keyword evidence="1" id="KW-1133">Transmembrane helix</keyword>
<proteinExistence type="predicted"/>
<name>A0A1H1ZXK1_9ACTN</name>
<accession>A0A1H1ZXK1</accession>
<keyword evidence="1" id="KW-0812">Transmembrane</keyword>
<reference evidence="2 3" key="1">
    <citation type="submission" date="2016-10" db="EMBL/GenBank/DDBJ databases">
        <authorList>
            <person name="de Groot N.N."/>
        </authorList>
    </citation>
    <scope>NUCLEOTIDE SEQUENCE [LARGE SCALE GENOMIC DNA]</scope>
    <source>
        <strain evidence="2 3">DSM 43941</strain>
    </source>
</reference>
<feature type="transmembrane region" description="Helical" evidence="1">
    <location>
        <begin position="58"/>
        <end position="78"/>
    </location>
</feature>